<dbReference type="PANTHER" id="PTHR12271">
    <property type="entry name" value="POLY A POLYMERASE CID PAP -RELATED"/>
    <property type="match status" value="1"/>
</dbReference>
<protein>
    <recommendedName>
        <fullName evidence="2">Terminal uridylyltransferase 4/7 nucleotidyltransferase domain-containing protein</fullName>
    </recommendedName>
</protein>
<feature type="region of interest" description="Disordered" evidence="1">
    <location>
        <begin position="65"/>
        <end position="85"/>
    </location>
</feature>
<organism evidence="3 4">
    <name type="scientific">Adineta steineri</name>
    <dbReference type="NCBI Taxonomy" id="433720"/>
    <lineage>
        <taxon>Eukaryota</taxon>
        <taxon>Metazoa</taxon>
        <taxon>Spiralia</taxon>
        <taxon>Gnathifera</taxon>
        <taxon>Rotifera</taxon>
        <taxon>Eurotatoria</taxon>
        <taxon>Bdelloidea</taxon>
        <taxon>Adinetida</taxon>
        <taxon>Adinetidae</taxon>
        <taxon>Adineta</taxon>
    </lineage>
</organism>
<dbReference type="GO" id="GO:0016779">
    <property type="term" value="F:nucleotidyltransferase activity"/>
    <property type="evidence" value="ECO:0007669"/>
    <property type="project" value="InterPro"/>
</dbReference>
<evidence type="ECO:0000256" key="1">
    <source>
        <dbReference type="SAM" id="MobiDB-lite"/>
    </source>
</evidence>
<dbReference type="AlphaFoldDB" id="A0A819INF0"/>
<accession>A0A819INF0</accession>
<evidence type="ECO:0000313" key="4">
    <source>
        <dbReference type="Proteomes" id="UP000663844"/>
    </source>
</evidence>
<sequence length="316" mass="36795">MASKIHTNQTDIMLSTDQPINYDHEQTELNYQRNEQNQPQNQSKLPRKKTIKIPISEVVRAQQQATPTVGQHSQNNRTEQKFSAWQTKDRSLDKVQTTIIIEEPTYQHLESLKLCFNQTLVKHLLNNDDAQERLIIYNKLYNIIVAKRPDSQITLYGGFLFKCALDKLSKIDIDVQFEESSEYDTMKALLDIVRDSGLCYEPRIDIDHDLSYIDLLLCDSNINVRLTSGYNTAIHLSKLIQIYTKFDPRVLQLLRLLRIFAKVSNIDRPDLGTLHPVVFHLMIIYFLQQLEEPILPCLHEYVFGVEQVPIKLKDNQ</sequence>
<dbReference type="PANTHER" id="PTHR12271:SF40">
    <property type="entry name" value="POLY(A) RNA POLYMERASE GLD2"/>
    <property type="match status" value="1"/>
</dbReference>
<dbReference type="Proteomes" id="UP000663844">
    <property type="component" value="Unassembled WGS sequence"/>
</dbReference>
<evidence type="ECO:0000313" key="3">
    <source>
        <dbReference type="EMBL" id="CAF3917350.1"/>
    </source>
</evidence>
<dbReference type="InterPro" id="IPR045100">
    <property type="entry name" value="TUT4/7_NTP_transf"/>
</dbReference>
<proteinExistence type="predicted"/>
<dbReference type="Gene3D" id="1.10.1410.10">
    <property type="match status" value="1"/>
</dbReference>
<dbReference type="GO" id="GO:0031123">
    <property type="term" value="P:RNA 3'-end processing"/>
    <property type="evidence" value="ECO:0007669"/>
    <property type="project" value="TreeGrafter"/>
</dbReference>
<evidence type="ECO:0000259" key="2">
    <source>
        <dbReference type="Pfam" id="PF19088"/>
    </source>
</evidence>
<dbReference type="Pfam" id="PF19088">
    <property type="entry name" value="TUTase"/>
    <property type="match status" value="1"/>
</dbReference>
<name>A0A819INF0_9BILA</name>
<gene>
    <name evidence="3" type="ORF">OXD698_LOCUS24820</name>
</gene>
<dbReference type="EMBL" id="CAJOAZ010002320">
    <property type="protein sequence ID" value="CAF3917350.1"/>
    <property type="molecule type" value="Genomic_DNA"/>
</dbReference>
<dbReference type="SUPFAM" id="SSF81631">
    <property type="entry name" value="PAP/OAS1 substrate-binding domain"/>
    <property type="match status" value="1"/>
</dbReference>
<comment type="caution">
    <text evidence="3">The sequence shown here is derived from an EMBL/GenBank/DDBJ whole genome shotgun (WGS) entry which is preliminary data.</text>
</comment>
<reference evidence="3" key="1">
    <citation type="submission" date="2021-02" db="EMBL/GenBank/DDBJ databases">
        <authorList>
            <person name="Nowell W R."/>
        </authorList>
    </citation>
    <scope>NUCLEOTIDE SEQUENCE</scope>
</reference>
<feature type="domain" description="Terminal uridylyltransferase 4/7 nucleotidyltransferase" evidence="2">
    <location>
        <begin position="102"/>
        <end position="198"/>
    </location>
</feature>